<dbReference type="AlphaFoldDB" id="A0A401SQU6"/>
<gene>
    <name evidence="1" type="ORF">chiPu_0011222</name>
</gene>
<comment type="caution">
    <text evidence="1">The sequence shown here is derived from an EMBL/GenBank/DDBJ whole genome shotgun (WGS) entry which is preliminary data.</text>
</comment>
<evidence type="ECO:0000313" key="1">
    <source>
        <dbReference type="EMBL" id="GCC32758.1"/>
    </source>
</evidence>
<name>A0A401SQU6_CHIPU</name>
<reference evidence="1 2" key="1">
    <citation type="journal article" date="2018" name="Nat. Ecol. Evol.">
        <title>Shark genomes provide insights into elasmobranch evolution and the origin of vertebrates.</title>
        <authorList>
            <person name="Hara Y"/>
            <person name="Yamaguchi K"/>
            <person name="Onimaru K"/>
            <person name="Kadota M"/>
            <person name="Koyanagi M"/>
            <person name="Keeley SD"/>
            <person name="Tatsumi K"/>
            <person name="Tanaka K"/>
            <person name="Motone F"/>
            <person name="Kageyama Y"/>
            <person name="Nozu R"/>
            <person name="Adachi N"/>
            <person name="Nishimura O"/>
            <person name="Nakagawa R"/>
            <person name="Tanegashima C"/>
            <person name="Kiyatake I"/>
            <person name="Matsumoto R"/>
            <person name="Murakumo K"/>
            <person name="Nishida K"/>
            <person name="Terakita A"/>
            <person name="Kuratani S"/>
            <person name="Sato K"/>
            <person name="Hyodo S Kuraku.S."/>
        </authorList>
    </citation>
    <scope>NUCLEOTIDE SEQUENCE [LARGE SCALE GENOMIC DNA]</scope>
</reference>
<organism evidence="1 2">
    <name type="scientific">Chiloscyllium punctatum</name>
    <name type="common">Brownbanded bambooshark</name>
    <name type="synonym">Hemiscyllium punctatum</name>
    <dbReference type="NCBI Taxonomy" id="137246"/>
    <lineage>
        <taxon>Eukaryota</taxon>
        <taxon>Metazoa</taxon>
        <taxon>Chordata</taxon>
        <taxon>Craniata</taxon>
        <taxon>Vertebrata</taxon>
        <taxon>Chondrichthyes</taxon>
        <taxon>Elasmobranchii</taxon>
        <taxon>Galeomorphii</taxon>
        <taxon>Galeoidea</taxon>
        <taxon>Orectolobiformes</taxon>
        <taxon>Hemiscylliidae</taxon>
        <taxon>Chiloscyllium</taxon>
    </lineage>
</organism>
<protein>
    <submittedName>
        <fullName evidence="1">Uncharacterized protein</fullName>
    </submittedName>
</protein>
<keyword evidence="2" id="KW-1185">Reference proteome</keyword>
<evidence type="ECO:0000313" key="2">
    <source>
        <dbReference type="Proteomes" id="UP000287033"/>
    </source>
</evidence>
<dbReference type="EMBL" id="BEZZ01000459">
    <property type="protein sequence ID" value="GCC32758.1"/>
    <property type="molecule type" value="Genomic_DNA"/>
</dbReference>
<dbReference type="Proteomes" id="UP000287033">
    <property type="component" value="Unassembled WGS sequence"/>
</dbReference>
<sequence>MSKVLTCKPCSSEGPEDFLVRFKDYYGAYSGDAQYPQGHLPQFNALCMTVLPDQGQKAIMTQNMHWQDADVEQFSWELKDPDRKASVVKVKTEFAQTAVARPKTELQIDLPIARPAGLSNGTIILSSSMARQ</sequence>
<proteinExistence type="predicted"/>
<accession>A0A401SQU6</accession>